<name>A0A3D8R7A6_9HELO</name>
<sequence length="85" mass="9778">MPVTSWTAAIEHAQIPQVRMKAVPSPVLDCLELLADNDKDPNQPVVTGLEYVRAWVKDVHYKIVLDKREDTSFEFEELKVATYYD</sequence>
<dbReference type="AlphaFoldDB" id="A0A3D8R7A6"/>
<organism evidence="1 2">
    <name type="scientific">Coleophoma crateriformis</name>
    <dbReference type="NCBI Taxonomy" id="565419"/>
    <lineage>
        <taxon>Eukaryota</taxon>
        <taxon>Fungi</taxon>
        <taxon>Dikarya</taxon>
        <taxon>Ascomycota</taxon>
        <taxon>Pezizomycotina</taxon>
        <taxon>Leotiomycetes</taxon>
        <taxon>Helotiales</taxon>
        <taxon>Dermateaceae</taxon>
        <taxon>Coleophoma</taxon>
    </lineage>
</organism>
<evidence type="ECO:0000313" key="1">
    <source>
        <dbReference type="EMBL" id="RDW69897.1"/>
    </source>
</evidence>
<gene>
    <name evidence="1" type="ORF">BP5796_08294</name>
</gene>
<comment type="caution">
    <text evidence="1">The sequence shown here is derived from an EMBL/GenBank/DDBJ whole genome shotgun (WGS) entry which is preliminary data.</text>
</comment>
<dbReference type="EMBL" id="PDLN01000012">
    <property type="protein sequence ID" value="RDW69897.1"/>
    <property type="molecule type" value="Genomic_DNA"/>
</dbReference>
<accession>A0A3D8R7A6</accession>
<evidence type="ECO:0000313" key="2">
    <source>
        <dbReference type="Proteomes" id="UP000256328"/>
    </source>
</evidence>
<proteinExistence type="predicted"/>
<dbReference type="OrthoDB" id="406156at2759"/>
<reference evidence="1 2" key="1">
    <citation type="journal article" date="2018" name="IMA Fungus">
        <title>IMA Genome-F 9: Draft genome sequence of Annulohypoxylon stygium, Aspergillus mulundensis, Berkeleyomyces basicola (syn. Thielaviopsis basicola), Ceratocystis smalleyi, two Cercospora beticola strains, Coleophoma cylindrospora, Fusarium fracticaudum, Phialophora cf. hyalina, and Morchella septimelata.</title>
        <authorList>
            <person name="Wingfield B.D."/>
            <person name="Bills G.F."/>
            <person name="Dong Y."/>
            <person name="Huang W."/>
            <person name="Nel W.J."/>
            <person name="Swalarsk-Parry B.S."/>
            <person name="Vaghefi N."/>
            <person name="Wilken P.M."/>
            <person name="An Z."/>
            <person name="de Beer Z.W."/>
            <person name="De Vos L."/>
            <person name="Chen L."/>
            <person name="Duong T.A."/>
            <person name="Gao Y."/>
            <person name="Hammerbacher A."/>
            <person name="Kikkert J.R."/>
            <person name="Li Y."/>
            <person name="Li H."/>
            <person name="Li K."/>
            <person name="Li Q."/>
            <person name="Liu X."/>
            <person name="Ma X."/>
            <person name="Naidoo K."/>
            <person name="Pethybridge S.J."/>
            <person name="Sun J."/>
            <person name="Steenkamp E.T."/>
            <person name="van der Nest M.A."/>
            <person name="van Wyk S."/>
            <person name="Wingfield M.J."/>
            <person name="Xiong C."/>
            <person name="Yue Q."/>
            <person name="Zhang X."/>
        </authorList>
    </citation>
    <scope>NUCLEOTIDE SEQUENCE [LARGE SCALE GENOMIC DNA]</scope>
    <source>
        <strain evidence="1 2">BP5796</strain>
    </source>
</reference>
<dbReference type="Proteomes" id="UP000256328">
    <property type="component" value="Unassembled WGS sequence"/>
</dbReference>
<protein>
    <submittedName>
        <fullName evidence="1">Uncharacterized protein</fullName>
    </submittedName>
</protein>
<keyword evidence="2" id="KW-1185">Reference proteome</keyword>